<evidence type="ECO:0000313" key="2">
    <source>
        <dbReference type="EMBL" id="MCI63231.1"/>
    </source>
</evidence>
<feature type="non-terminal residue" evidence="2">
    <location>
        <position position="65"/>
    </location>
</feature>
<sequence length="65" mass="7326">PDVDDPSSSTNESSIDDRDDSTTSTQQQGDDYYIARDRARRQIRKPATYINDDNLVAYALSIAQE</sequence>
<feature type="region of interest" description="Disordered" evidence="1">
    <location>
        <begin position="1"/>
        <end position="36"/>
    </location>
</feature>
<proteinExistence type="predicted"/>
<organism evidence="2 3">
    <name type="scientific">Trifolium medium</name>
    <dbReference type="NCBI Taxonomy" id="97028"/>
    <lineage>
        <taxon>Eukaryota</taxon>
        <taxon>Viridiplantae</taxon>
        <taxon>Streptophyta</taxon>
        <taxon>Embryophyta</taxon>
        <taxon>Tracheophyta</taxon>
        <taxon>Spermatophyta</taxon>
        <taxon>Magnoliopsida</taxon>
        <taxon>eudicotyledons</taxon>
        <taxon>Gunneridae</taxon>
        <taxon>Pentapetalae</taxon>
        <taxon>rosids</taxon>
        <taxon>fabids</taxon>
        <taxon>Fabales</taxon>
        <taxon>Fabaceae</taxon>
        <taxon>Papilionoideae</taxon>
        <taxon>50 kb inversion clade</taxon>
        <taxon>NPAAA clade</taxon>
        <taxon>Hologalegina</taxon>
        <taxon>IRL clade</taxon>
        <taxon>Trifolieae</taxon>
        <taxon>Trifolium</taxon>
    </lineage>
</organism>
<keyword evidence="3" id="KW-1185">Reference proteome</keyword>
<feature type="non-terminal residue" evidence="2">
    <location>
        <position position="1"/>
    </location>
</feature>
<evidence type="ECO:0000313" key="3">
    <source>
        <dbReference type="Proteomes" id="UP000265520"/>
    </source>
</evidence>
<feature type="compositionally biased region" description="Low complexity" evidence="1">
    <location>
        <begin position="22"/>
        <end position="32"/>
    </location>
</feature>
<accession>A0A392TPV9</accession>
<dbReference type="EMBL" id="LXQA010633299">
    <property type="protein sequence ID" value="MCI63231.1"/>
    <property type="molecule type" value="Genomic_DNA"/>
</dbReference>
<reference evidence="2 3" key="1">
    <citation type="journal article" date="2018" name="Front. Plant Sci.">
        <title>Red Clover (Trifolium pratense) and Zigzag Clover (T. medium) - A Picture of Genomic Similarities and Differences.</title>
        <authorList>
            <person name="Dluhosova J."/>
            <person name="Istvanek J."/>
            <person name="Nedelnik J."/>
            <person name="Repkova J."/>
        </authorList>
    </citation>
    <scope>NUCLEOTIDE SEQUENCE [LARGE SCALE GENOMIC DNA]</scope>
    <source>
        <strain evidence="3">cv. 10/8</strain>
        <tissue evidence="2">Leaf</tissue>
    </source>
</reference>
<name>A0A392TPV9_9FABA</name>
<dbReference type="Proteomes" id="UP000265520">
    <property type="component" value="Unassembled WGS sequence"/>
</dbReference>
<protein>
    <submittedName>
        <fullName evidence="2">Uncharacterized protein</fullName>
    </submittedName>
</protein>
<feature type="compositionally biased region" description="Polar residues" evidence="1">
    <location>
        <begin position="1"/>
        <end position="12"/>
    </location>
</feature>
<dbReference type="AlphaFoldDB" id="A0A392TPV9"/>
<evidence type="ECO:0000256" key="1">
    <source>
        <dbReference type="SAM" id="MobiDB-lite"/>
    </source>
</evidence>
<comment type="caution">
    <text evidence="2">The sequence shown here is derived from an EMBL/GenBank/DDBJ whole genome shotgun (WGS) entry which is preliminary data.</text>
</comment>